<dbReference type="Pfam" id="PF13356">
    <property type="entry name" value="Arm-DNA-bind_3"/>
    <property type="match status" value="1"/>
</dbReference>
<accession>A0A916SCE2</accession>
<dbReference type="PROSITE" id="PS51898">
    <property type="entry name" value="TYR_RECOMBINASE"/>
    <property type="match status" value="1"/>
</dbReference>
<dbReference type="Gene3D" id="1.10.150.130">
    <property type="match status" value="1"/>
</dbReference>
<evidence type="ECO:0000256" key="3">
    <source>
        <dbReference type="ARBA" id="ARBA00023125"/>
    </source>
</evidence>
<keyword evidence="2" id="KW-0229">DNA integration</keyword>
<dbReference type="InterPro" id="IPR010998">
    <property type="entry name" value="Integrase_recombinase_N"/>
</dbReference>
<dbReference type="GO" id="GO:0006310">
    <property type="term" value="P:DNA recombination"/>
    <property type="evidence" value="ECO:0007669"/>
    <property type="project" value="UniProtKB-KW"/>
</dbReference>
<dbReference type="Gene3D" id="1.10.443.10">
    <property type="entry name" value="Intergrase catalytic core"/>
    <property type="match status" value="1"/>
</dbReference>
<reference evidence="8" key="2">
    <citation type="submission" date="2020-09" db="EMBL/GenBank/DDBJ databases">
        <authorList>
            <person name="Sun Q."/>
            <person name="Zhou Y."/>
        </authorList>
    </citation>
    <scope>NUCLEOTIDE SEQUENCE</scope>
    <source>
        <strain evidence="8">CGMCC 1.15322</strain>
    </source>
</reference>
<comment type="similarity">
    <text evidence="1">Belongs to the 'phage' integrase family.</text>
</comment>
<sequence length="404" mass="44862">MPLTDTAIKKAKPGPSPAKLSDGKGMYLLVTESGSKLWRWKYRADGKEKVMALGSYPDVSLAQAREAMGAARKLLATGSDPMAQRKAEKLAKQFAAENSFQTVALLWWDQWRSAKSPRHADDVHKRLKADVFPAIGKRPISDIQAPELVAMVKAIAARGALDIAKRALQTSGQVFRYAIAHGLAQRNPATDIKPADILASRKAGNYARLDAKELPELLRHMEAYQGAPVTRLAMKLMALTFVRTSELIGARWAEFDLEAGRWDIPPERMKMKTPHIVPLSSQAVAVLQTLQLVSGHGALLFPGERDHEKPMSNNTILKALERMGYKGRMTGHGYRGIASTVLHEMGFNHAHIELQLAHQERDQVSAAYNHATYLKERAKMMQHWGDYLENCTTGKVLTFKRKAA</sequence>
<dbReference type="Pfam" id="PF22022">
    <property type="entry name" value="Phage_int_M"/>
    <property type="match status" value="1"/>
</dbReference>
<evidence type="ECO:0000313" key="8">
    <source>
        <dbReference type="EMBL" id="GGA91066.1"/>
    </source>
</evidence>
<feature type="domain" description="Core-binding (CB)" evidence="7">
    <location>
        <begin position="98"/>
        <end position="179"/>
    </location>
</feature>
<name>A0A916SCE2_9BURK</name>
<organism evidence="8 9">
    <name type="scientific">Polaromonas eurypsychrophila</name>
    <dbReference type="NCBI Taxonomy" id="1614635"/>
    <lineage>
        <taxon>Bacteria</taxon>
        <taxon>Pseudomonadati</taxon>
        <taxon>Pseudomonadota</taxon>
        <taxon>Betaproteobacteria</taxon>
        <taxon>Burkholderiales</taxon>
        <taxon>Comamonadaceae</taxon>
        <taxon>Polaromonas</taxon>
    </lineage>
</organism>
<comment type="caution">
    <text evidence="8">The sequence shown here is derived from an EMBL/GenBank/DDBJ whole genome shotgun (WGS) entry which is preliminary data.</text>
</comment>
<dbReference type="PANTHER" id="PTHR30629:SF2">
    <property type="entry name" value="PROPHAGE INTEGRASE INTS-RELATED"/>
    <property type="match status" value="1"/>
</dbReference>
<dbReference type="EMBL" id="BMIG01000003">
    <property type="protein sequence ID" value="GGA91066.1"/>
    <property type="molecule type" value="Genomic_DNA"/>
</dbReference>
<dbReference type="InterPro" id="IPR002104">
    <property type="entry name" value="Integrase_catalytic"/>
</dbReference>
<dbReference type="PANTHER" id="PTHR30629">
    <property type="entry name" value="PROPHAGE INTEGRASE"/>
    <property type="match status" value="1"/>
</dbReference>
<dbReference type="GO" id="GO:0015074">
    <property type="term" value="P:DNA integration"/>
    <property type="evidence" value="ECO:0007669"/>
    <property type="project" value="UniProtKB-KW"/>
</dbReference>
<keyword evidence="4" id="KW-0233">DNA recombination</keyword>
<dbReference type="CDD" id="cd00801">
    <property type="entry name" value="INT_P4_C"/>
    <property type="match status" value="1"/>
</dbReference>
<dbReference type="RefSeq" id="WP_188707218.1">
    <property type="nucleotide sequence ID" value="NZ_BMIG01000003.1"/>
</dbReference>
<gene>
    <name evidence="8" type="ORF">GCM10011496_09910</name>
</gene>
<dbReference type="AlphaFoldDB" id="A0A916SCE2"/>
<dbReference type="InterPro" id="IPR038488">
    <property type="entry name" value="Integrase_DNA-bd_sf"/>
</dbReference>
<evidence type="ECO:0000259" key="6">
    <source>
        <dbReference type="PROSITE" id="PS51898"/>
    </source>
</evidence>
<reference evidence="8" key="1">
    <citation type="journal article" date="2014" name="Int. J. Syst. Evol. Microbiol.">
        <title>Complete genome sequence of Corynebacterium casei LMG S-19264T (=DSM 44701T), isolated from a smear-ripened cheese.</title>
        <authorList>
            <consortium name="US DOE Joint Genome Institute (JGI-PGF)"/>
            <person name="Walter F."/>
            <person name="Albersmeier A."/>
            <person name="Kalinowski J."/>
            <person name="Ruckert C."/>
        </authorList>
    </citation>
    <scope>NUCLEOTIDE SEQUENCE</scope>
    <source>
        <strain evidence="8">CGMCC 1.15322</strain>
    </source>
</reference>
<evidence type="ECO:0000313" key="9">
    <source>
        <dbReference type="Proteomes" id="UP000620596"/>
    </source>
</evidence>
<keyword evidence="9" id="KW-1185">Reference proteome</keyword>
<dbReference type="InterPro" id="IPR013762">
    <property type="entry name" value="Integrase-like_cat_sf"/>
</dbReference>
<feature type="domain" description="Tyr recombinase" evidence="6">
    <location>
        <begin position="204"/>
        <end position="381"/>
    </location>
</feature>
<dbReference type="PROSITE" id="PS51900">
    <property type="entry name" value="CB"/>
    <property type="match status" value="1"/>
</dbReference>
<dbReference type="Pfam" id="PF00589">
    <property type="entry name" value="Phage_integrase"/>
    <property type="match status" value="1"/>
</dbReference>
<dbReference type="SUPFAM" id="SSF56349">
    <property type="entry name" value="DNA breaking-rejoining enzymes"/>
    <property type="match status" value="1"/>
</dbReference>
<keyword evidence="3 5" id="KW-0238">DNA-binding</keyword>
<evidence type="ECO:0000256" key="5">
    <source>
        <dbReference type="PROSITE-ProRule" id="PRU01248"/>
    </source>
</evidence>
<dbReference type="InterPro" id="IPR011010">
    <property type="entry name" value="DNA_brk_join_enz"/>
</dbReference>
<evidence type="ECO:0000256" key="1">
    <source>
        <dbReference type="ARBA" id="ARBA00008857"/>
    </source>
</evidence>
<evidence type="ECO:0000256" key="4">
    <source>
        <dbReference type="ARBA" id="ARBA00023172"/>
    </source>
</evidence>
<evidence type="ECO:0000259" key="7">
    <source>
        <dbReference type="PROSITE" id="PS51900"/>
    </source>
</evidence>
<dbReference type="Gene3D" id="3.30.160.390">
    <property type="entry name" value="Integrase, DNA-binding domain"/>
    <property type="match status" value="1"/>
</dbReference>
<protein>
    <submittedName>
        <fullName evidence="8">Integrase</fullName>
    </submittedName>
</protein>
<evidence type="ECO:0000256" key="2">
    <source>
        <dbReference type="ARBA" id="ARBA00022908"/>
    </source>
</evidence>
<dbReference type="GO" id="GO:0003677">
    <property type="term" value="F:DNA binding"/>
    <property type="evidence" value="ECO:0007669"/>
    <property type="project" value="UniProtKB-UniRule"/>
</dbReference>
<dbReference type="InterPro" id="IPR053876">
    <property type="entry name" value="Phage_int_M"/>
</dbReference>
<dbReference type="Proteomes" id="UP000620596">
    <property type="component" value="Unassembled WGS sequence"/>
</dbReference>
<dbReference type="InterPro" id="IPR050808">
    <property type="entry name" value="Phage_Integrase"/>
</dbReference>
<dbReference type="InterPro" id="IPR044068">
    <property type="entry name" value="CB"/>
</dbReference>
<proteinExistence type="inferred from homology"/>
<dbReference type="InterPro" id="IPR025166">
    <property type="entry name" value="Integrase_DNA_bind_dom"/>
</dbReference>